<dbReference type="CDD" id="cd02440">
    <property type="entry name" value="AdoMet_MTases"/>
    <property type="match status" value="1"/>
</dbReference>
<evidence type="ECO:0000313" key="3">
    <source>
        <dbReference type="Proteomes" id="UP001165135"/>
    </source>
</evidence>
<gene>
    <name evidence="2" type="ORF">Airi01_024710</name>
</gene>
<evidence type="ECO:0000313" key="2">
    <source>
        <dbReference type="EMBL" id="GLY74204.1"/>
    </source>
</evidence>
<feature type="domain" description="Methyltransferase" evidence="1">
    <location>
        <begin position="52"/>
        <end position="142"/>
    </location>
</feature>
<organism evidence="2 3">
    <name type="scientific">Actinoallomurus iriomotensis</name>
    <dbReference type="NCBI Taxonomy" id="478107"/>
    <lineage>
        <taxon>Bacteria</taxon>
        <taxon>Bacillati</taxon>
        <taxon>Actinomycetota</taxon>
        <taxon>Actinomycetes</taxon>
        <taxon>Streptosporangiales</taxon>
        <taxon>Thermomonosporaceae</taxon>
        <taxon>Actinoallomurus</taxon>
    </lineage>
</organism>
<reference evidence="2" key="1">
    <citation type="submission" date="2023-03" db="EMBL/GenBank/DDBJ databases">
        <title>Actinoallomurus iriomotensis NBRC 103681.</title>
        <authorList>
            <person name="Ichikawa N."/>
            <person name="Sato H."/>
            <person name="Tonouchi N."/>
        </authorList>
    </citation>
    <scope>NUCLEOTIDE SEQUENCE</scope>
    <source>
        <strain evidence="2">NBRC 103681</strain>
    </source>
</reference>
<dbReference type="AlphaFoldDB" id="A0A9W6REP1"/>
<dbReference type="InterPro" id="IPR041698">
    <property type="entry name" value="Methyltransf_25"/>
</dbReference>
<dbReference type="InterPro" id="IPR029063">
    <property type="entry name" value="SAM-dependent_MTases_sf"/>
</dbReference>
<evidence type="ECO:0000259" key="1">
    <source>
        <dbReference type="Pfam" id="PF13649"/>
    </source>
</evidence>
<proteinExistence type="predicted"/>
<dbReference type="SUPFAM" id="SSF53335">
    <property type="entry name" value="S-adenosyl-L-methionine-dependent methyltransferases"/>
    <property type="match status" value="1"/>
</dbReference>
<dbReference type="EMBL" id="BSTJ01000002">
    <property type="protein sequence ID" value="GLY74204.1"/>
    <property type="molecule type" value="Genomic_DNA"/>
</dbReference>
<dbReference type="Pfam" id="PF13649">
    <property type="entry name" value="Methyltransf_25"/>
    <property type="match status" value="1"/>
</dbReference>
<dbReference type="Proteomes" id="UP001165135">
    <property type="component" value="Unassembled WGS sequence"/>
</dbReference>
<sequence>METPRVKKEIIEFYTSRYDEDARLSSTAPGALEFARTQELLRRHLPDAPASVLDIGGGPATHARWLMADGYSVHLIDPVERHLRQARSRCSCTTELGDARALTASDQTYDAALLLGPLYHLPDRTDRLQALHEARRVLRPGGLTAAAVISRHSALLDLAATDRLGSDAVMRTILDSGHHDPALGFTTAYFHTAEELVSEMTEAGFTDVRLYGIEGPLWPVLKGIETHTGDSLTGSPLLGSVSTAARLTETDPAIIAASAHIMAIGYRGPREDR</sequence>
<dbReference type="PANTHER" id="PTHR43591">
    <property type="entry name" value="METHYLTRANSFERASE"/>
    <property type="match status" value="1"/>
</dbReference>
<comment type="caution">
    <text evidence="2">The sequence shown here is derived from an EMBL/GenBank/DDBJ whole genome shotgun (WGS) entry which is preliminary data.</text>
</comment>
<name>A0A9W6REP1_9ACTN</name>
<accession>A0A9W6REP1</accession>
<protein>
    <recommendedName>
        <fullName evidence="1">Methyltransferase domain-containing protein</fullName>
    </recommendedName>
</protein>
<dbReference type="Gene3D" id="3.40.50.150">
    <property type="entry name" value="Vaccinia Virus protein VP39"/>
    <property type="match status" value="1"/>
</dbReference>